<name>A0A8T0KR11_PHAAN</name>
<evidence type="ECO:0000313" key="2">
    <source>
        <dbReference type="Proteomes" id="UP000743370"/>
    </source>
</evidence>
<reference evidence="1 2" key="1">
    <citation type="submission" date="2020-05" db="EMBL/GenBank/DDBJ databases">
        <title>Vigna angularis (adzuki bean) Var. LongXiaoDou No. 4 denovo assembly.</title>
        <authorList>
            <person name="Xiang H."/>
        </authorList>
    </citation>
    <scope>NUCLEOTIDE SEQUENCE [LARGE SCALE GENOMIC DNA]</scope>
    <source>
        <tissue evidence="1">Leaf</tissue>
    </source>
</reference>
<evidence type="ECO:0000313" key="1">
    <source>
        <dbReference type="EMBL" id="KAG2402620.1"/>
    </source>
</evidence>
<dbReference type="AlphaFoldDB" id="A0A8T0KR11"/>
<proteinExistence type="predicted"/>
<accession>A0A8T0KR11</accession>
<sequence>MTTTTKLRTSVILTSNLNLQRQLEKHKNLIASLRQRSNPGFPGRKPTLNQGFTASSMRADVFPWLMVRAVRCRGPSGSDAATRERAAAASRWNRDVHFRSACGGQKLRKIMMDSNIELYGPYKTPETAEYSLEI</sequence>
<protein>
    <submittedName>
        <fullName evidence="1">Photosynthetic NDH subunit of subcomplex B 3</fullName>
    </submittedName>
</protein>
<gene>
    <name evidence="1" type="ORF">HKW66_Vig0238170</name>
</gene>
<organism evidence="1 2">
    <name type="scientific">Phaseolus angularis</name>
    <name type="common">Azuki bean</name>
    <name type="synonym">Vigna angularis</name>
    <dbReference type="NCBI Taxonomy" id="3914"/>
    <lineage>
        <taxon>Eukaryota</taxon>
        <taxon>Viridiplantae</taxon>
        <taxon>Streptophyta</taxon>
        <taxon>Embryophyta</taxon>
        <taxon>Tracheophyta</taxon>
        <taxon>Spermatophyta</taxon>
        <taxon>Magnoliopsida</taxon>
        <taxon>eudicotyledons</taxon>
        <taxon>Gunneridae</taxon>
        <taxon>Pentapetalae</taxon>
        <taxon>rosids</taxon>
        <taxon>fabids</taxon>
        <taxon>Fabales</taxon>
        <taxon>Fabaceae</taxon>
        <taxon>Papilionoideae</taxon>
        <taxon>50 kb inversion clade</taxon>
        <taxon>NPAAA clade</taxon>
        <taxon>indigoferoid/millettioid clade</taxon>
        <taxon>Phaseoleae</taxon>
        <taxon>Vigna</taxon>
    </lineage>
</organism>
<dbReference type="EMBL" id="JABFOF010000003">
    <property type="protein sequence ID" value="KAG2402620.1"/>
    <property type="molecule type" value="Genomic_DNA"/>
</dbReference>
<comment type="caution">
    <text evidence="1">The sequence shown here is derived from an EMBL/GenBank/DDBJ whole genome shotgun (WGS) entry which is preliminary data.</text>
</comment>
<dbReference type="Proteomes" id="UP000743370">
    <property type="component" value="Unassembled WGS sequence"/>
</dbReference>